<dbReference type="Proteomes" id="UP000468650">
    <property type="component" value="Unassembled WGS sequence"/>
</dbReference>
<protein>
    <submittedName>
        <fullName evidence="1">Uncharacterized protein</fullName>
    </submittedName>
</protein>
<dbReference type="OrthoDB" id="1158385at2"/>
<keyword evidence="2" id="KW-1185">Reference proteome</keyword>
<dbReference type="AlphaFoldDB" id="A0A6N6RH40"/>
<gene>
    <name evidence="1" type="ORF">F8C67_05440</name>
</gene>
<comment type="caution">
    <text evidence="1">The sequence shown here is derived from an EMBL/GenBank/DDBJ whole genome shotgun (WGS) entry which is preliminary data.</text>
</comment>
<dbReference type="EMBL" id="WBVO01000003">
    <property type="protein sequence ID" value="KAB2813605.1"/>
    <property type="molecule type" value="Genomic_DNA"/>
</dbReference>
<organism evidence="1 2">
    <name type="scientific">Phaeocystidibacter luteus</name>
    <dbReference type="NCBI Taxonomy" id="911197"/>
    <lineage>
        <taxon>Bacteria</taxon>
        <taxon>Pseudomonadati</taxon>
        <taxon>Bacteroidota</taxon>
        <taxon>Flavobacteriia</taxon>
        <taxon>Flavobacteriales</taxon>
        <taxon>Phaeocystidibacteraceae</taxon>
        <taxon>Phaeocystidibacter</taxon>
    </lineage>
</organism>
<sequence>MQYTPVALVKEADIALHRGAQYLTLTAKAFLSPEDDDSHTNLEWNHERQRLEGRWFRATGNEYRLTLSPSDYELIWEDRSRVAVERKQLAQAQLSEVRSWWEATAKTIGEKDVSEIQLHYELPDDEVYTSEALPNPNSDMLGAWMRWRTRAEKLLQGTKSILTHPRDIRVWPHHFDSGLYGEVTSELALGVGVAPADTMVDEPYIYLYGWKNEQYKPMTESHDEIGKWIAPESKGGWSGFVLPFNDIENVSDDEVREVINSATQAILS</sequence>
<accession>A0A6N6RH40</accession>
<evidence type="ECO:0000313" key="1">
    <source>
        <dbReference type="EMBL" id="KAB2813605.1"/>
    </source>
</evidence>
<dbReference type="RefSeq" id="WP_151666807.1">
    <property type="nucleotide sequence ID" value="NZ_WBVO01000003.1"/>
</dbReference>
<evidence type="ECO:0000313" key="2">
    <source>
        <dbReference type="Proteomes" id="UP000468650"/>
    </source>
</evidence>
<proteinExistence type="predicted"/>
<reference evidence="1 2" key="1">
    <citation type="submission" date="2019-09" db="EMBL/GenBank/DDBJ databases">
        <title>Genomes of family Cryomorphaceae.</title>
        <authorList>
            <person name="Bowman J.P."/>
        </authorList>
    </citation>
    <scope>NUCLEOTIDE SEQUENCE [LARGE SCALE GENOMIC DNA]</scope>
    <source>
        <strain evidence="1 2">LMG 25704</strain>
    </source>
</reference>
<name>A0A6N6RH40_9FLAO</name>